<feature type="compositionally biased region" description="Low complexity" evidence="5">
    <location>
        <begin position="213"/>
        <end position="226"/>
    </location>
</feature>
<evidence type="ECO:0000256" key="3">
    <source>
        <dbReference type="ARBA" id="ARBA00022833"/>
    </source>
</evidence>
<reference evidence="7 8" key="1">
    <citation type="submission" date="2018-02" db="EMBL/GenBank/DDBJ databases">
        <title>Genome sequence of the basidiomycete white-rot fungus Phlebia centrifuga.</title>
        <authorList>
            <person name="Granchi Z."/>
            <person name="Peng M."/>
            <person name="de Vries R.P."/>
            <person name="Hilden K."/>
            <person name="Makela M.R."/>
            <person name="Grigoriev I."/>
            <person name="Riley R."/>
        </authorList>
    </citation>
    <scope>NUCLEOTIDE SEQUENCE [LARGE SCALE GENOMIC DNA]</scope>
    <source>
        <strain evidence="7 8">FBCC195</strain>
    </source>
</reference>
<dbReference type="PANTHER" id="PTHR15710:SF243">
    <property type="entry name" value="E3 UBIQUITIN-PROTEIN LIGASE PRAJA-2 ISOFORM X1"/>
    <property type="match status" value="1"/>
</dbReference>
<dbReference type="PROSITE" id="PS50089">
    <property type="entry name" value="ZF_RING_2"/>
    <property type="match status" value="1"/>
</dbReference>
<comment type="caution">
    <text evidence="7">The sequence shown here is derived from an EMBL/GenBank/DDBJ whole genome shotgun (WGS) entry which is preliminary data.</text>
</comment>
<dbReference type="InterPro" id="IPR013083">
    <property type="entry name" value="Znf_RING/FYVE/PHD"/>
</dbReference>
<gene>
    <name evidence="7" type="ORF">PHLCEN_2v13036</name>
</gene>
<keyword evidence="3" id="KW-0862">Zinc</keyword>
<dbReference type="GO" id="GO:0061630">
    <property type="term" value="F:ubiquitin protein ligase activity"/>
    <property type="evidence" value="ECO:0007669"/>
    <property type="project" value="TreeGrafter"/>
</dbReference>
<feature type="compositionally biased region" description="Low complexity" evidence="5">
    <location>
        <begin position="165"/>
        <end position="178"/>
    </location>
</feature>
<accession>A0A2R6NFA1</accession>
<dbReference type="PANTHER" id="PTHR15710">
    <property type="entry name" value="E3 UBIQUITIN-PROTEIN LIGASE PRAJA"/>
    <property type="match status" value="1"/>
</dbReference>
<feature type="region of interest" description="Disordered" evidence="5">
    <location>
        <begin position="154"/>
        <end position="244"/>
    </location>
</feature>
<dbReference type="EMBL" id="MLYV02001295">
    <property type="protein sequence ID" value="PSR71067.1"/>
    <property type="molecule type" value="Genomic_DNA"/>
</dbReference>
<keyword evidence="2 4" id="KW-0863">Zinc-finger</keyword>
<keyword evidence="1" id="KW-0479">Metal-binding</keyword>
<dbReference type="GO" id="GO:0016567">
    <property type="term" value="P:protein ubiquitination"/>
    <property type="evidence" value="ECO:0007669"/>
    <property type="project" value="TreeGrafter"/>
</dbReference>
<sequence>MMQQPGRDGPMAEMFGGLMPQGGEQGRWGDYVFNQEGIQSLSGTKYTPLNDFGVCAALDQIITQIMENSAAHPVPATDEIMEKLPREVLEEGSSLLDKDCAVCKEQFKLGTEDPDEQIIVTLPCKHPFHESCIMPWLKSSGTCPVCRFQLIPQPEHHAPGPGPPSGSSNNNGNGSRSPGAGGQPGGPGGFFDVFMNHMRSGSGNPGNTNNHASNRSSGGSRVSSPRRSSHNEDPEVPGGWHYMD</sequence>
<dbReference type="InterPro" id="IPR001841">
    <property type="entry name" value="Znf_RING"/>
</dbReference>
<feature type="domain" description="RING-type" evidence="6">
    <location>
        <begin position="100"/>
        <end position="147"/>
    </location>
</feature>
<dbReference type="OrthoDB" id="8062037at2759"/>
<name>A0A2R6NFA1_9APHY</name>
<evidence type="ECO:0000256" key="5">
    <source>
        <dbReference type="SAM" id="MobiDB-lite"/>
    </source>
</evidence>
<dbReference type="SUPFAM" id="SSF57850">
    <property type="entry name" value="RING/U-box"/>
    <property type="match status" value="1"/>
</dbReference>
<dbReference type="Proteomes" id="UP000186601">
    <property type="component" value="Unassembled WGS sequence"/>
</dbReference>
<dbReference type="Gene3D" id="3.30.40.10">
    <property type="entry name" value="Zinc/RING finger domain, C3HC4 (zinc finger)"/>
    <property type="match status" value="1"/>
</dbReference>
<dbReference type="GO" id="GO:0005737">
    <property type="term" value="C:cytoplasm"/>
    <property type="evidence" value="ECO:0007669"/>
    <property type="project" value="TreeGrafter"/>
</dbReference>
<organism evidence="7 8">
    <name type="scientific">Hermanssonia centrifuga</name>
    <dbReference type="NCBI Taxonomy" id="98765"/>
    <lineage>
        <taxon>Eukaryota</taxon>
        <taxon>Fungi</taxon>
        <taxon>Dikarya</taxon>
        <taxon>Basidiomycota</taxon>
        <taxon>Agaricomycotina</taxon>
        <taxon>Agaricomycetes</taxon>
        <taxon>Polyporales</taxon>
        <taxon>Meruliaceae</taxon>
        <taxon>Hermanssonia</taxon>
    </lineage>
</organism>
<dbReference type="SMART" id="SM00184">
    <property type="entry name" value="RING"/>
    <property type="match status" value="1"/>
</dbReference>
<evidence type="ECO:0000256" key="2">
    <source>
        <dbReference type="ARBA" id="ARBA00022771"/>
    </source>
</evidence>
<evidence type="ECO:0000313" key="8">
    <source>
        <dbReference type="Proteomes" id="UP000186601"/>
    </source>
</evidence>
<keyword evidence="8" id="KW-1185">Reference proteome</keyword>
<dbReference type="STRING" id="98765.A0A2R6NFA1"/>
<proteinExistence type="predicted"/>
<dbReference type="GO" id="GO:0008270">
    <property type="term" value="F:zinc ion binding"/>
    <property type="evidence" value="ECO:0007669"/>
    <property type="project" value="UniProtKB-KW"/>
</dbReference>
<feature type="compositionally biased region" description="Polar residues" evidence="5">
    <location>
        <begin position="199"/>
        <end position="212"/>
    </location>
</feature>
<evidence type="ECO:0000313" key="7">
    <source>
        <dbReference type="EMBL" id="PSR71067.1"/>
    </source>
</evidence>
<evidence type="ECO:0000256" key="4">
    <source>
        <dbReference type="PROSITE-ProRule" id="PRU00175"/>
    </source>
</evidence>
<protein>
    <recommendedName>
        <fullName evidence="6">RING-type domain-containing protein</fullName>
    </recommendedName>
</protein>
<dbReference type="AlphaFoldDB" id="A0A2R6NFA1"/>
<feature type="compositionally biased region" description="Gly residues" evidence="5">
    <location>
        <begin position="179"/>
        <end position="189"/>
    </location>
</feature>
<evidence type="ECO:0000256" key="1">
    <source>
        <dbReference type="ARBA" id="ARBA00022723"/>
    </source>
</evidence>
<evidence type="ECO:0000259" key="6">
    <source>
        <dbReference type="PROSITE" id="PS50089"/>
    </source>
</evidence>
<dbReference type="Pfam" id="PF13639">
    <property type="entry name" value="zf-RING_2"/>
    <property type="match status" value="1"/>
</dbReference>